<comment type="caution">
    <text evidence="2">The sequence shown here is derived from an EMBL/GenBank/DDBJ whole genome shotgun (WGS) entry which is preliminary data.</text>
</comment>
<dbReference type="AlphaFoldDB" id="A0AAV9RSY9"/>
<feature type="region of interest" description="Disordered" evidence="1">
    <location>
        <begin position="174"/>
        <end position="212"/>
    </location>
</feature>
<proteinExistence type="predicted"/>
<accession>A0AAV9RSY9</accession>
<evidence type="ECO:0000313" key="3">
    <source>
        <dbReference type="Proteomes" id="UP001311232"/>
    </source>
</evidence>
<keyword evidence="3" id="KW-1185">Reference proteome</keyword>
<evidence type="ECO:0000313" key="2">
    <source>
        <dbReference type="EMBL" id="KAK5611988.1"/>
    </source>
</evidence>
<name>A0AAV9RSY9_9TELE</name>
<feature type="compositionally biased region" description="Basic and acidic residues" evidence="1">
    <location>
        <begin position="174"/>
        <end position="183"/>
    </location>
</feature>
<gene>
    <name evidence="2" type="ORF">CRENBAI_004374</name>
</gene>
<protein>
    <submittedName>
        <fullName evidence="2">Uncharacterized protein</fullName>
    </submittedName>
</protein>
<dbReference type="Proteomes" id="UP001311232">
    <property type="component" value="Unassembled WGS sequence"/>
</dbReference>
<reference evidence="2 3" key="1">
    <citation type="submission" date="2021-06" db="EMBL/GenBank/DDBJ databases">
        <authorList>
            <person name="Palmer J.M."/>
        </authorList>
    </citation>
    <scope>NUCLEOTIDE SEQUENCE [LARGE SCALE GENOMIC DNA]</scope>
    <source>
        <strain evidence="2 3">MEX-2019</strain>
        <tissue evidence="2">Muscle</tissue>
    </source>
</reference>
<feature type="region of interest" description="Disordered" evidence="1">
    <location>
        <begin position="1"/>
        <end position="22"/>
    </location>
</feature>
<feature type="region of interest" description="Disordered" evidence="1">
    <location>
        <begin position="34"/>
        <end position="53"/>
    </location>
</feature>
<feature type="compositionally biased region" description="Basic and acidic residues" evidence="1">
    <location>
        <begin position="11"/>
        <end position="20"/>
    </location>
</feature>
<dbReference type="EMBL" id="JAHHUM010001454">
    <property type="protein sequence ID" value="KAK5611988.1"/>
    <property type="molecule type" value="Genomic_DNA"/>
</dbReference>
<organism evidence="2 3">
    <name type="scientific">Crenichthys baileyi</name>
    <name type="common">White River springfish</name>
    <dbReference type="NCBI Taxonomy" id="28760"/>
    <lineage>
        <taxon>Eukaryota</taxon>
        <taxon>Metazoa</taxon>
        <taxon>Chordata</taxon>
        <taxon>Craniata</taxon>
        <taxon>Vertebrata</taxon>
        <taxon>Euteleostomi</taxon>
        <taxon>Actinopterygii</taxon>
        <taxon>Neopterygii</taxon>
        <taxon>Teleostei</taxon>
        <taxon>Neoteleostei</taxon>
        <taxon>Acanthomorphata</taxon>
        <taxon>Ovalentaria</taxon>
        <taxon>Atherinomorphae</taxon>
        <taxon>Cyprinodontiformes</taxon>
        <taxon>Goodeidae</taxon>
        <taxon>Crenichthys</taxon>
    </lineage>
</organism>
<sequence length="212" mass="23592">MGAKNRWGSEASDRQQESSHQRPCLYNAEWSSFSRSEGRTTGPHHRGYSRMSRAPHSYEGVTGRCWCTGVAHLGVISWASYGVETQREASACFLTWCGQPSTEGSCGIFLVSCFTCVMIRGVWKLQPRRTTPEPPLCFQLQTQLLKSRLNLTINLPVHPPTLSLQPLWSFSEEKETHGKEHSNSPHKTVHTLSASSHRGKGLIPPGLTKTST</sequence>
<evidence type="ECO:0000256" key="1">
    <source>
        <dbReference type="SAM" id="MobiDB-lite"/>
    </source>
</evidence>